<evidence type="ECO:0000313" key="6">
    <source>
        <dbReference type="EMBL" id="GAA4721970.1"/>
    </source>
</evidence>
<dbReference type="RefSeq" id="WP_345502911.1">
    <property type="nucleotide sequence ID" value="NZ_BAABLO010000005.1"/>
</dbReference>
<evidence type="ECO:0000256" key="1">
    <source>
        <dbReference type="ARBA" id="ARBA00010928"/>
    </source>
</evidence>
<proteinExistence type="inferred from homology"/>
<evidence type="ECO:0000313" key="7">
    <source>
        <dbReference type="Proteomes" id="UP001500556"/>
    </source>
</evidence>
<dbReference type="Pfam" id="PF01408">
    <property type="entry name" value="GFO_IDH_MocA"/>
    <property type="match status" value="1"/>
</dbReference>
<feature type="domain" description="GFO/IDH/MocA-like oxidoreductase" evidence="5">
    <location>
        <begin position="152"/>
        <end position="264"/>
    </location>
</feature>
<dbReference type="PANTHER" id="PTHR22604">
    <property type="entry name" value="OXIDOREDUCTASES"/>
    <property type="match status" value="1"/>
</dbReference>
<dbReference type="InterPro" id="IPR036291">
    <property type="entry name" value="NAD(P)-bd_dom_sf"/>
</dbReference>
<dbReference type="SUPFAM" id="SSF51735">
    <property type="entry name" value="NAD(P)-binding Rossmann-fold domains"/>
    <property type="match status" value="1"/>
</dbReference>
<dbReference type="Gene3D" id="3.30.360.10">
    <property type="entry name" value="Dihydrodipicolinate Reductase, domain 2"/>
    <property type="match status" value="1"/>
</dbReference>
<dbReference type="Proteomes" id="UP001500556">
    <property type="component" value="Unassembled WGS sequence"/>
</dbReference>
<evidence type="ECO:0000256" key="2">
    <source>
        <dbReference type="ARBA" id="ARBA00023002"/>
    </source>
</evidence>
<evidence type="ECO:0000256" key="3">
    <source>
        <dbReference type="ARBA" id="ARBA00023027"/>
    </source>
</evidence>
<reference evidence="7" key="1">
    <citation type="journal article" date="2019" name="Int. J. Syst. Evol. Microbiol.">
        <title>The Global Catalogue of Microorganisms (GCM) 10K type strain sequencing project: providing services to taxonomists for standard genome sequencing and annotation.</title>
        <authorList>
            <consortium name="The Broad Institute Genomics Platform"/>
            <consortium name="The Broad Institute Genome Sequencing Center for Infectious Disease"/>
            <person name="Wu L."/>
            <person name="Ma J."/>
        </authorList>
    </citation>
    <scope>NUCLEOTIDE SEQUENCE [LARGE SCALE GENOMIC DNA]</scope>
    <source>
        <strain evidence="7">JCM 18961</strain>
    </source>
</reference>
<keyword evidence="7" id="KW-1185">Reference proteome</keyword>
<dbReference type="InterPro" id="IPR000683">
    <property type="entry name" value="Gfo/Idh/MocA-like_OxRdtase_N"/>
</dbReference>
<feature type="domain" description="Gfo/Idh/MocA-like oxidoreductase N-terminal" evidence="4">
    <location>
        <begin position="22"/>
        <end position="137"/>
    </location>
</feature>
<evidence type="ECO:0000259" key="4">
    <source>
        <dbReference type="Pfam" id="PF01408"/>
    </source>
</evidence>
<dbReference type="Gene3D" id="3.40.50.720">
    <property type="entry name" value="NAD(P)-binding Rossmann-like Domain"/>
    <property type="match status" value="1"/>
</dbReference>
<dbReference type="InterPro" id="IPR055170">
    <property type="entry name" value="GFO_IDH_MocA-like_dom"/>
</dbReference>
<dbReference type="SUPFAM" id="SSF55347">
    <property type="entry name" value="Glyceraldehyde-3-phosphate dehydrogenase-like, C-terminal domain"/>
    <property type="match status" value="1"/>
</dbReference>
<dbReference type="Pfam" id="PF22725">
    <property type="entry name" value="GFO_IDH_MocA_C3"/>
    <property type="match status" value="1"/>
</dbReference>
<comment type="similarity">
    <text evidence="1">Belongs to the Gfo/Idh/MocA family.</text>
</comment>
<comment type="caution">
    <text evidence="6">The sequence shown here is derived from an EMBL/GenBank/DDBJ whole genome shotgun (WGS) entry which is preliminary data.</text>
</comment>
<sequence length="345" mass="36303">MSSAHVCLPPTRTPDPMEAPVLRWGVIAPGGIARAFVAALQARTRQEVRAVASRSADRAASFARDFGVPAAYGSYEELVADPEVDVVYVASPHSEHAAHAQLALEAGKPVLVEKAFTRNAAEARAVFETAGSQGLFAMEAMWTRFLPHVDVVRQCLEQGLLGEVLMVAADHGQRLHPDGPQRLSDPALAGGALLDLGVYPLSFASMVLGSLTDVRATGSLTPQGVDAQETVVVRNAAGALGLLGASMVASTPTTASVSGTTARLELATPFFDQSTLRLVGPDDEVLDVLEPAEREHGLHFEAAEAARCIAAGATESPLMPWSETVSVMAAMDEVRRQLGVRLPGE</sequence>
<organism evidence="6 7">
    <name type="scientific">Pedococcus ginsenosidimutans</name>
    <dbReference type="NCBI Taxonomy" id="490570"/>
    <lineage>
        <taxon>Bacteria</taxon>
        <taxon>Bacillati</taxon>
        <taxon>Actinomycetota</taxon>
        <taxon>Actinomycetes</taxon>
        <taxon>Micrococcales</taxon>
        <taxon>Intrasporangiaceae</taxon>
        <taxon>Pedococcus</taxon>
    </lineage>
</organism>
<dbReference type="PANTHER" id="PTHR22604:SF105">
    <property type="entry name" value="TRANS-1,2-DIHYDROBENZENE-1,2-DIOL DEHYDROGENASE"/>
    <property type="match status" value="1"/>
</dbReference>
<keyword evidence="2" id="KW-0560">Oxidoreductase</keyword>
<gene>
    <name evidence="6" type="ORF">GCM10025782_19790</name>
</gene>
<name>A0ABP8Y5F7_9MICO</name>
<dbReference type="InterPro" id="IPR050984">
    <property type="entry name" value="Gfo/Idh/MocA_domain"/>
</dbReference>
<dbReference type="EMBL" id="BAABLO010000005">
    <property type="protein sequence ID" value="GAA4721970.1"/>
    <property type="molecule type" value="Genomic_DNA"/>
</dbReference>
<protein>
    <submittedName>
        <fullName evidence="6">Gfo/Idh/MocA family oxidoreductase</fullName>
    </submittedName>
</protein>
<keyword evidence="3" id="KW-0520">NAD</keyword>
<accession>A0ABP8Y5F7</accession>
<evidence type="ECO:0000259" key="5">
    <source>
        <dbReference type="Pfam" id="PF22725"/>
    </source>
</evidence>